<feature type="domain" description="HTH luxR-type" evidence="1">
    <location>
        <begin position="276"/>
        <end position="333"/>
    </location>
</feature>
<gene>
    <name evidence="2" type="ORF">C798_20535</name>
</gene>
<evidence type="ECO:0000313" key="3">
    <source>
        <dbReference type="Proteomes" id="UP000501648"/>
    </source>
</evidence>
<evidence type="ECO:0000259" key="1">
    <source>
        <dbReference type="SMART" id="SM00421"/>
    </source>
</evidence>
<dbReference type="SUPFAM" id="SSF46894">
    <property type="entry name" value="C-terminal effector domain of the bipartite response regulators"/>
    <property type="match status" value="1"/>
</dbReference>
<dbReference type="GO" id="GO:0003677">
    <property type="term" value="F:DNA binding"/>
    <property type="evidence" value="ECO:0007669"/>
    <property type="project" value="InterPro"/>
</dbReference>
<sequence length="345" mass="38595">MNRVCAEFEVEHALLQEFRVNGEKVNTVWQVHDSRTDMLLYRNLIRDEGNPRIDAKRISAGVGRIVSDNDLFSQEEESVRHQLQERMRLMGYGRFLGGAWCLGQDHYMGLSLYRRPDDDTDYSGRQIDGLAAQVPHFAQAMQISRATMQRLAGEQLVQRYLERMPYGLIVCDVAGCVQWLNQKARSEMAEGRGLQLRDGRLHVAHPEARQRLIDALCRQGDGVAPTFLALDIDQYRWQLSFDLLDESSVSGAPLVLISLSGERSVRMVPAEALVALFGLTAAEARLASAFVSGVTLEEYAQRRGVGLGTVRFQMKQVLAKTGTNRQADLVRRILCSAAAQLAVSS</sequence>
<name>A0A6M3ZV66_9BURK</name>
<dbReference type="EMBL" id="CP008956">
    <property type="protein sequence ID" value="QJQ02524.1"/>
    <property type="molecule type" value="Genomic_DNA"/>
</dbReference>
<proteinExistence type="predicted"/>
<dbReference type="InterPro" id="IPR016032">
    <property type="entry name" value="Sig_transdc_resp-reg_C-effctor"/>
</dbReference>
<evidence type="ECO:0000313" key="2">
    <source>
        <dbReference type="EMBL" id="QJQ02524.1"/>
    </source>
</evidence>
<dbReference type="GO" id="GO:0006355">
    <property type="term" value="P:regulation of DNA-templated transcription"/>
    <property type="evidence" value="ECO:0007669"/>
    <property type="project" value="InterPro"/>
</dbReference>
<protein>
    <submittedName>
        <fullName evidence="2">Helix-turn-helix transcriptional regulator</fullName>
    </submittedName>
</protein>
<reference evidence="2 3" key="1">
    <citation type="journal article" date="2012" name="J. Bacteriol.">
        <title>Genome sequence of the pathogenic Herbaspirillum seropedicae strain Os34, isolated from rice roots.</title>
        <authorList>
            <person name="Ye W."/>
            <person name="Ye S."/>
            <person name="Liu J."/>
            <person name="Chang S."/>
            <person name="Chen M."/>
            <person name="Zhu B."/>
            <person name="Guo L."/>
            <person name="An Q."/>
        </authorList>
    </citation>
    <scope>NUCLEOTIDE SEQUENCE [LARGE SCALE GENOMIC DNA]</scope>
    <source>
        <strain evidence="2 3">Os34</strain>
    </source>
</reference>
<dbReference type="Gene3D" id="1.10.10.10">
    <property type="entry name" value="Winged helix-like DNA-binding domain superfamily/Winged helix DNA-binding domain"/>
    <property type="match status" value="1"/>
</dbReference>
<dbReference type="InterPro" id="IPR000792">
    <property type="entry name" value="Tscrpt_reg_LuxR_C"/>
</dbReference>
<dbReference type="AlphaFoldDB" id="A0A6M3ZV66"/>
<dbReference type="SMART" id="SM00421">
    <property type="entry name" value="HTH_LUXR"/>
    <property type="match status" value="1"/>
</dbReference>
<accession>A0A6M3ZV66</accession>
<dbReference type="InterPro" id="IPR036388">
    <property type="entry name" value="WH-like_DNA-bd_sf"/>
</dbReference>
<organism evidence="2 3">
    <name type="scientific">Herbaspirillum rubrisubalbicans Os34</name>
    <dbReference type="NCBI Taxonomy" id="1235827"/>
    <lineage>
        <taxon>Bacteria</taxon>
        <taxon>Pseudomonadati</taxon>
        <taxon>Pseudomonadota</taxon>
        <taxon>Betaproteobacteria</taxon>
        <taxon>Burkholderiales</taxon>
        <taxon>Oxalobacteraceae</taxon>
        <taxon>Herbaspirillum</taxon>
    </lineage>
</organism>
<dbReference type="Proteomes" id="UP000501648">
    <property type="component" value="Chromosome"/>
</dbReference>